<proteinExistence type="predicted"/>
<protein>
    <submittedName>
        <fullName evidence="3">Porin</fullName>
    </submittedName>
</protein>
<gene>
    <name evidence="3" type="ORF">JI744_16180</name>
</gene>
<reference evidence="3" key="1">
    <citation type="submission" date="2021-01" db="EMBL/GenBank/DDBJ databases">
        <title>Genome seq and assembly of Tabrizicola sp. KVB23.</title>
        <authorList>
            <person name="Chhetri G."/>
        </authorList>
    </citation>
    <scope>NUCLEOTIDE SEQUENCE</scope>
    <source>
        <strain evidence="3">KVB23</strain>
    </source>
</reference>
<feature type="domain" description="Porin" evidence="2">
    <location>
        <begin position="7"/>
        <end position="291"/>
    </location>
</feature>
<name>A0A8J7MXH5_9RHOB</name>
<dbReference type="RefSeq" id="WP_202662182.1">
    <property type="nucleotide sequence ID" value="NZ_JAESVP010000009.1"/>
</dbReference>
<organism evidence="3 4">
    <name type="scientific">Fuscibacter oryzae</name>
    <dbReference type="NCBI Taxonomy" id="2803939"/>
    <lineage>
        <taxon>Bacteria</taxon>
        <taxon>Pseudomonadati</taxon>
        <taxon>Pseudomonadota</taxon>
        <taxon>Alphaproteobacteria</taxon>
        <taxon>Rhodobacterales</taxon>
        <taxon>Paracoccaceae</taxon>
        <taxon>Fuscibacter</taxon>
    </lineage>
</organism>
<dbReference type="GO" id="GO:0016020">
    <property type="term" value="C:membrane"/>
    <property type="evidence" value="ECO:0007669"/>
    <property type="project" value="InterPro"/>
</dbReference>
<evidence type="ECO:0000259" key="2">
    <source>
        <dbReference type="Pfam" id="PF13609"/>
    </source>
</evidence>
<dbReference type="InterPro" id="IPR023614">
    <property type="entry name" value="Porin_dom_sf"/>
</dbReference>
<feature type="signal peptide" evidence="1">
    <location>
        <begin position="1"/>
        <end position="20"/>
    </location>
</feature>
<dbReference type="InterPro" id="IPR033900">
    <property type="entry name" value="Gram_neg_porin_domain"/>
</dbReference>
<evidence type="ECO:0000256" key="1">
    <source>
        <dbReference type="SAM" id="SignalP"/>
    </source>
</evidence>
<dbReference type="Proteomes" id="UP000619033">
    <property type="component" value="Unassembled WGS sequence"/>
</dbReference>
<dbReference type="SUPFAM" id="SSF56935">
    <property type="entry name" value="Porins"/>
    <property type="match status" value="1"/>
</dbReference>
<dbReference type="AlphaFoldDB" id="A0A8J7MXH5"/>
<feature type="chain" id="PRO_5035186504" evidence="1">
    <location>
        <begin position="21"/>
        <end position="302"/>
    </location>
</feature>
<comment type="caution">
    <text evidence="3">The sequence shown here is derived from an EMBL/GenBank/DDBJ whole genome shotgun (WGS) entry which is preliminary data.</text>
</comment>
<keyword evidence="1" id="KW-0732">Signal</keyword>
<dbReference type="Gene3D" id="2.40.160.10">
    <property type="entry name" value="Porin"/>
    <property type="match status" value="1"/>
</dbReference>
<dbReference type="EMBL" id="JAESVP010000009">
    <property type="protein sequence ID" value="MBL4929644.1"/>
    <property type="molecule type" value="Genomic_DNA"/>
</dbReference>
<sequence>MKKILLASTMLAAFATVADAETGVKISGYGRFGLVYDGDNSFLHTRLRFNIDATTETDAGVTFGGRIRLQNTGGGYDSYTDGNTSISPALLYVEYEGLRVEVGNVNTAFDSAALIYDSEIGLTDSSFGDSQTSFYSFSTGSYHSGRAGVYASYSMSGFTAQASYIDDEHYHTGVASDAETSIALSYSTDQFTVSAAAVQNGAGIADNDAWFIGGAYNISDVATVGLNYIDEGTDALGQTIVLYGSYKMDAVTLKGYVGQSDAYDSTVIGIGADYDLGGAKLTGSIQDNGNDTVADVGVRFNF</sequence>
<evidence type="ECO:0000313" key="4">
    <source>
        <dbReference type="Proteomes" id="UP000619033"/>
    </source>
</evidence>
<accession>A0A8J7MXH5</accession>
<dbReference type="GO" id="GO:0015288">
    <property type="term" value="F:porin activity"/>
    <property type="evidence" value="ECO:0007669"/>
    <property type="project" value="InterPro"/>
</dbReference>
<evidence type="ECO:0000313" key="3">
    <source>
        <dbReference type="EMBL" id="MBL4929644.1"/>
    </source>
</evidence>
<keyword evidence="4" id="KW-1185">Reference proteome</keyword>
<dbReference type="Pfam" id="PF13609">
    <property type="entry name" value="Porin_4"/>
    <property type="match status" value="1"/>
</dbReference>